<sequence length="1089" mass="113503">MASGAQGAPTLKHDQWPDQWKSGETVANKAGRTVTLITGDRVRVDAKGRVTSVTPGKGRKGTAVSVRRLKGHSYVIPVDAAKLVSQGRLDRRLFDVTELLKSKYDDQHRGTLPLIVAYTAHKAQAKAALRSAGLTVKRDLPVVGGQALTARKSASSKVWDALTDGSGVSRGAAAGIAKVWLDGVRRASLDKSVPQIGAPDAWKAGYTGKGVKVAVLDTGVDDTHPDLSDRVVAKKNFSDSKNNVDHVGHGTHVASTIAGSGKKSKFKYKGVAPDAKLLSAKVLDDSGSGGDSGIIAGAQWAVDQGAKVVNLSLGGDDTPEVDPLEAAVDKLSTTKGVLFAIAAGNAGPGDRTVGSPGSAAEALTVGAVDKSDKLAEFSSVGPTADGSLKPDITAPGVNIVAAKAAKGVIGTPAAPGYVKLSGTSMATPHVAGAAALIASQHPDWSGRQIKRALTASAKPGDGLSAFQQGTGRVNLTTAIKQSVATDQTSVGFGTQQWPHDDDKPVTKKITYRNTGNADVTLDLAVQTLGPDGKPAPEGLFKADVDKVTVPAGKTADVKVTADTRVDAKDGAYTGALVAKAEGQTVRTSLAVEREAESYNLTLKLIDAKGKPAEAHYGLVKGLDRPVYWELSGKGTIKVRVPKGIYAVDTPVLTPRGGDDADVALILRPKLSVTKDTSLTIDARKTKPIKITLPDSAAKQLFGYVNWNVAIGEGAGSSWLSPDFKGVTTAHFGPKLTAKQFTGSIGGIWGKGSTRWNLVYQRHGSFYTGYRHKTTKDELAQVDVIAGSAAKGKKGLVGAQWAGGDEGGIVGGAVGTSAIPGTAKHYVNILPGVAWAFFFSQEDSKGEDETAQEGPARTYEAGKVYRTTFNQGVFGPSVGKASDDSGAFRTKDELRLCIPMFTDGSGHVGGSVFSKAKTVVTGDGRTILNEKSTPCPLTAELPDAKTTYKISTDVSRGSAVSAVSTRVVADWTFSSSRPDGDGPVKLPLSTVRFTPKLTLASTAKAGKKLTVPLRIQGPAAGSNLKTLDVRVSYDAGTTWKKAPVTMDQGNRVLKLSHPENATSVSFKVKLDDKDGNVTNQTIYKAYGLVK</sequence>
<dbReference type="AlphaFoldDB" id="A0A917ZGV8"/>
<dbReference type="GO" id="GO:0005975">
    <property type="term" value="P:carbohydrate metabolic process"/>
    <property type="evidence" value="ECO:0007669"/>
    <property type="project" value="UniProtKB-ARBA"/>
</dbReference>
<keyword evidence="3 6" id="KW-0378">Hydrolase</keyword>
<dbReference type="Gene3D" id="2.60.40.10">
    <property type="entry name" value="Immunoglobulins"/>
    <property type="match status" value="1"/>
</dbReference>
<dbReference type="GO" id="GO:0006508">
    <property type="term" value="P:proteolysis"/>
    <property type="evidence" value="ECO:0007669"/>
    <property type="project" value="UniProtKB-KW"/>
</dbReference>
<keyword evidence="2 6" id="KW-0645">Protease</keyword>
<dbReference type="InterPro" id="IPR017297">
    <property type="entry name" value="Peptidase_S8A_DPH-A"/>
</dbReference>
<dbReference type="InterPro" id="IPR000209">
    <property type="entry name" value="Peptidase_S8/S53_dom"/>
</dbReference>
<dbReference type="PROSITE" id="PS00138">
    <property type="entry name" value="SUBTILASE_SER"/>
    <property type="match status" value="1"/>
</dbReference>
<dbReference type="Gene3D" id="3.40.50.200">
    <property type="entry name" value="Peptidase S8/S53 domain"/>
    <property type="match status" value="1"/>
</dbReference>
<dbReference type="InterPro" id="IPR050131">
    <property type="entry name" value="Peptidase_S8_subtilisin-like"/>
</dbReference>
<dbReference type="InterPro" id="IPR013783">
    <property type="entry name" value="Ig-like_fold"/>
</dbReference>
<evidence type="ECO:0000256" key="8">
    <source>
        <dbReference type="SAM" id="MobiDB-lite"/>
    </source>
</evidence>
<evidence type="ECO:0000256" key="3">
    <source>
        <dbReference type="ARBA" id="ARBA00022801"/>
    </source>
</evidence>
<name>A0A917ZGV8_9ACTN</name>
<comment type="caution">
    <text evidence="10">The sequence shown here is derived from an EMBL/GenBank/DDBJ whole genome shotgun (WGS) entry which is preliminary data.</text>
</comment>
<dbReference type="SUPFAM" id="SSF52743">
    <property type="entry name" value="Subtilisin-like"/>
    <property type="match status" value="1"/>
</dbReference>
<evidence type="ECO:0000256" key="2">
    <source>
        <dbReference type="ARBA" id="ARBA00022670"/>
    </source>
</evidence>
<dbReference type="Proteomes" id="UP000641932">
    <property type="component" value="Unassembled WGS sequence"/>
</dbReference>
<dbReference type="InterPro" id="IPR022398">
    <property type="entry name" value="Peptidase_S8_His-AS"/>
</dbReference>
<dbReference type="PANTHER" id="PTHR43806:SF11">
    <property type="entry name" value="CEREVISIN-RELATED"/>
    <property type="match status" value="1"/>
</dbReference>
<reference evidence="10" key="2">
    <citation type="submission" date="2020-09" db="EMBL/GenBank/DDBJ databases">
        <authorList>
            <person name="Sun Q."/>
            <person name="Zhou Y."/>
        </authorList>
    </citation>
    <scope>NUCLEOTIDE SEQUENCE</scope>
    <source>
        <strain evidence="10">CGMCC 4.7201</strain>
    </source>
</reference>
<feature type="active site" description="Charge relay system" evidence="5 6">
    <location>
        <position position="249"/>
    </location>
</feature>
<dbReference type="InterPro" id="IPR023828">
    <property type="entry name" value="Peptidase_S8_Ser-AS"/>
</dbReference>
<dbReference type="PRINTS" id="PR00723">
    <property type="entry name" value="SUBTILISIN"/>
</dbReference>
<keyword evidence="4 6" id="KW-0720">Serine protease</keyword>
<evidence type="ECO:0000256" key="7">
    <source>
        <dbReference type="RuleBase" id="RU003355"/>
    </source>
</evidence>
<dbReference type="PIRSF" id="PIRSF037854">
    <property type="entry name" value="Dihydropyridine_esterase"/>
    <property type="match status" value="1"/>
</dbReference>
<accession>A0A917ZGV8</accession>
<feature type="domain" description="Peptidase S8/S53" evidence="9">
    <location>
        <begin position="208"/>
        <end position="471"/>
    </location>
</feature>
<comment type="similarity">
    <text evidence="1 6 7">Belongs to the peptidase S8 family.</text>
</comment>
<keyword evidence="11" id="KW-1185">Reference proteome</keyword>
<feature type="active site" description="Charge relay system" evidence="5 6">
    <location>
        <position position="217"/>
    </location>
</feature>
<reference evidence="10" key="1">
    <citation type="journal article" date="2014" name="Int. J. Syst. Evol. Microbiol.">
        <title>Complete genome sequence of Corynebacterium casei LMG S-19264T (=DSM 44701T), isolated from a smear-ripened cheese.</title>
        <authorList>
            <consortium name="US DOE Joint Genome Institute (JGI-PGF)"/>
            <person name="Walter F."/>
            <person name="Albersmeier A."/>
            <person name="Kalinowski J."/>
            <person name="Ruckert C."/>
        </authorList>
    </citation>
    <scope>NUCLEOTIDE SEQUENCE</scope>
    <source>
        <strain evidence="10">CGMCC 4.7201</strain>
    </source>
</reference>
<dbReference type="Pfam" id="PF00082">
    <property type="entry name" value="Peptidase_S8"/>
    <property type="match status" value="1"/>
</dbReference>
<dbReference type="InterPro" id="IPR023827">
    <property type="entry name" value="Peptidase_S8_Asp-AS"/>
</dbReference>
<evidence type="ECO:0000313" key="11">
    <source>
        <dbReference type="Proteomes" id="UP000641932"/>
    </source>
</evidence>
<organism evidence="10 11">
    <name type="scientific">Wenjunlia tyrosinilytica</name>
    <dbReference type="NCBI Taxonomy" id="1544741"/>
    <lineage>
        <taxon>Bacteria</taxon>
        <taxon>Bacillati</taxon>
        <taxon>Actinomycetota</taxon>
        <taxon>Actinomycetes</taxon>
        <taxon>Kitasatosporales</taxon>
        <taxon>Streptomycetaceae</taxon>
        <taxon>Wenjunlia</taxon>
    </lineage>
</organism>
<dbReference type="PANTHER" id="PTHR43806">
    <property type="entry name" value="PEPTIDASE S8"/>
    <property type="match status" value="1"/>
</dbReference>
<dbReference type="InterPro" id="IPR036852">
    <property type="entry name" value="Peptidase_S8/S53_dom_sf"/>
</dbReference>
<evidence type="ECO:0000256" key="6">
    <source>
        <dbReference type="PROSITE-ProRule" id="PRU01240"/>
    </source>
</evidence>
<dbReference type="PROSITE" id="PS00136">
    <property type="entry name" value="SUBTILASE_ASP"/>
    <property type="match status" value="1"/>
</dbReference>
<proteinExistence type="inferred from homology"/>
<feature type="region of interest" description="Disordered" evidence="8">
    <location>
        <begin position="1"/>
        <end position="24"/>
    </location>
</feature>
<dbReference type="EMBL" id="BMMS01000004">
    <property type="protein sequence ID" value="GGO83105.1"/>
    <property type="molecule type" value="Genomic_DNA"/>
</dbReference>
<feature type="active site" description="Charge relay system" evidence="5 6">
    <location>
        <position position="424"/>
    </location>
</feature>
<evidence type="ECO:0000256" key="1">
    <source>
        <dbReference type="ARBA" id="ARBA00011073"/>
    </source>
</evidence>
<evidence type="ECO:0000256" key="4">
    <source>
        <dbReference type="ARBA" id="ARBA00022825"/>
    </source>
</evidence>
<dbReference type="PROSITE" id="PS51892">
    <property type="entry name" value="SUBTILASE"/>
    <property type="match status" value="1"/>
</dbReference>
<dbReference type="CDD" id="cd07487">
    <property type="entry name" value="Peptidases_S8_1"/>
    <property type="match status" value="1"/>
</dbReference>
<dbReference type="PROSITE" id="PS00137">
    <property type="entry name" value="SUBTILASE_HIS"/>
    <property type="match status" value="1"/>
</dbReference>
<dbReference type="InterPro" id="IPR015500">
    <property type="entry name" value="Peptidase_S8_subtilisin-rel"/>
</dbReference>
<gene>
    <name evidence="10" type="ORF">GCM10012280_11270</name>
</gene>
<dbReference type="GO" id="GO:0004252">
    <property type="term" value="F:serine-type endopeptidase activity"/>
    <property type="evidence" value="ECO:0007669"/>
    <property type="project" value="UniProtKB-UniRule"/>
</dbReference>
<evidence type="ECO:0000256" key="5">
    <source>
        <dbReference type="PIRSR" id="PIRSR615500-1"/>
    </source>
</evidence>
<evidence type="ECO:0000313" key="10">
    <source>
        <dbReference type="EMBL" id="GGO83105.1"/>
    </source>
</evidence>
<evidence type="ECO:0000259" key="9">
    <source>
        <dbReference type="Pfam" id="PF00082"/>
    </source>
</evidence>
<protein>
    <recommendedName>
        <fullName evidence="9">Peptidase S8/S53 domain-containing protein</fullName>
    </recommendedName>
</protein>